<reference evidence="1" key="1">
    <citation type="journal article" date="2014" name="Front. Microbiol.">
        <title>High frequency of phylogenetically diverse reductive dehalogenase-homologous genes in deep subseafloor sedimentary metagenomes.</title>
        <authorList>
            <person name="Kawai M."/>
            <person name="Futagami T."/>
            <person name="Toyoda A."/>
            <person name="Takaki Y."/>
            <person name="Nishi S."/>
            <person name="Hori S."/>
            <person name="Arai W."/>
            <person name="Tsubouchi T."/>
            <person name="Morono Y."/>
            <person name="Uchiyama I."/>
            <person name="Ito T."/>
            <person name="Fujiyama A."/>
            <person name="Inagaki F."/>
            <person name="Takami H."/>
        </authorList>
    </citation>
    <scope>NUCLEOTIDE SEQUENCE</scope>
    <source>
        <strain evidence="1">Expedition CK06-06</strain>
    </source>
</reference>
<gene>
    <name evidence="1" type="ORF">S06H3_50926</name>
</gene>
<organism evidence="1">
    <name type="scientific">marine sediment metagenome</name>
    <dbReference type="NCBI Taxonomy" id="412755"/>
    <lineage>
        <taxon>unclassified sequences</taxon>
        <taxon>metagenomes</taxon>
        <taxon>ecological metagenomes</taxon>
    </lineage>
</organism>
<proteinExistence type="predicted"/>
<dbReference type="AlphaFoldDB" id="X1P255"/>
<accession>X1P255</accession>
<dbReference type="EMBL" id="BARV01032277">
    <property type="protein sequence ID" value="GAI33125.1"/>
    <property type="molecule type" value="Genomic_DNA"/>
</dbReference>
<name>X1P255_9ZZZZ</name>
<comment type="caution">
    <text evidence="1">The sequence shown here is derived from an EMBL/GenBank/DDBJ whole genome shotgun (WGS) entry which is preliminary data.</text>
</comment>
<protein>
    <submittedName>
        <fullName evidence="1">Uncharacterized protein</fullName>
    </submittedName>
</protein>
<evidence type="ECO:0000313" key="1">
    <source>
        <dbReference type="EMBL" id="GAI33125.1"/>
    </source>
</evidence>
<feature type="non-terminal residue" evidence="1">
    <location>
        <position position="209"/>
    </location>
</feature>
<sequence length="209" mass="21641">MRIGRSPTRLISKVEIDADIAMATHILTGLGDGVEDDESARVDQIFEAIASSVAGEATDRAEAITAHEEADTGVHGVGASTVCSETEAAALIAATLELIDSASPSAAADVEFTELDGDLFLVFIYLYGSASTELNLRLNGVTTNDYSFRQFVNGTTIGTDTGTYRIGVGGISATELLVGCLFIAGKRVGANNNLTAGFSGGVITVTSRQ</sequence>